<feature type="compositionally biased region" description="Basic and acidic residues" evidence="11">
    <location>
        <begin position="22"/>
        <end position="36"/>
    </location>
</feature>
<keyword evidence="6 12" id="KW-1133">Transmembrane helix</keyword>
<evidence type="ECO:0000256" key="7">
    <source>
        <dbReference type="ARBA" id="ARBA00023136"/>
    </source>
</evidence>
<name>A0ABM0RZU0_GALVR</name>
<feature type="domain" description="C-type lectin" evidence="13">
    <location>
        <begin position="157"/>
        <end position="265"/>
    </location>
</feature>
<evidence type="ECO:0000256" key="2">
    <source>
        <dbReference type="ARBA" id="ARBA00022692"/>
    </source>
</evidence>
<accession>A0ABM0RZU0</accession>
<keyword evidence="9" id="KW-0675">Receptor</keyword>
<evidence type="ECO:0000256" key="8">
    <source>
        <dbReference type="ARBA" id="ARBA00023157"/>
    </source>
</evidence>
<dbReference type="SMART" id="SM00034">
    <property type="entry name" value="CLECT"/>
    <property type="match status" value="1"/>
</dbReference>
<keyword evidence="4" id="KW-0130">Cell adhesion</keyword>
<dbReference type="InterPro" id="IPR016186">
    <property type="entry name" value="C-type_lectin-like/link_sf"/>
</dbReference>
<protein>
    <submittedName>
        <fullName evidence="15">Killer cell lectin-like receptor 2</fullName>
    </submittedName>
</protein>
<dbReference type="RefSeq" id="XP_008586131.1">
    <property type="nucleotide sequence ID" value="XM_008587909.1"/>
</dbReference>
<dbReference type="PANTHER" id="PTHR46329">
    <property type="entry name" value="KILLER CELL LECTIN-LIKE RECEPTOR 2"/>
    <property type="match status" value="1"/>
</dbReference>
<dbReference type="Pfam" id="PF08391">
    <property type="entry name" value="Ly49"/>
    <property type="match status" value="1"/>
</dbReference>
<keyword evidence="7 12" id="KW-0472">Membrane</keyword>
<comment type="subcellular location">
    <subcellularLocation>
        <location evidence="1">Membrane</location>
        <topology evidence="1">Single-pass type II membrane protein</topology>
    </subcellularLocation>
</comment>
<keyword evidence="5" id="KW-0735">Signal-anchor</keyword>
<evidence type="ECO:0000256" key="6">
    <source>
        <dbReference type="ARBA" id="ARBA00022989"/>
    </source>
</evidence>
<dbReference type="SUPFAM" id="SSF56436">
    <property type="entry name" value="C-type lectin-like"/>
    <property type="match status" value="1"/>
</dbReference>
<evidence type="ECO:0000256" key="11">
    <source>
        <dbReference type="SAM" id="MobiDB-lite"/>
    </source>
</evidence>
<evidence type="ECO:0000256" key="12">
    <source>
        <dbReference type="SAM" id="Phobius"/>
    </source>
</evidence>
<evidence type="ECO:0000256" key="3">
    <source>
        <dbReference type="ARBA" id="ARBA00022734"/>
    </source>
</evidence>
<dbReference type="CDD" id="cd03593">
    <property type="entry name" value="CLECT_NK_receptors_like"/>
    <property type="match status" value="1"/>
</dbReference>
<evidence type="ECO:0000313" key="15">
    <source>
        <dbReference type="RefSeq" id="XP_008586131.1"/>
    </source>
</evidence>
<evidence type="ECO:0000256" key="5">
    <source>
        <dbReference type="ARBA" id="ARBA00022968"/>
    </source>
</evidence>
<evidence type="ECO:0000259" key="13">
    <source>
        <dbReference type="PROSITE" id="PS50041"/>
    </source>
</evidence>
<keyword evidence="10" id="KW-0325">Glycoprotein</keyword>
<evidence type="ECO:0000256" key="9">
    <source>
        <dbReference type="ARBA" id="ARBA00023170"/>
    </source>
</evidence>
<evidence type="ECO:0000256" key="10">
    <source>
        <dbReference type="ARBA" id="ARBA00023180"/>
    </source>
</evidence>
<evidence type="ECO:0000313" key="14">
    <source>
        <dbReference type="Proteomes" id="UP000694923"/>
    </source>
</evidence>
<gene>
    <name evidence="15" type="primary">LOC103603401</name>
</gene>
<keyword evidence="3" id="KW-0430">Lectin</keyword>
<organism evidence="14 15">
    <name type="scientific">Galeopterus variegatus</name>
    <name type="common">Malayan flying lemur</name>
    <name type="synonym">Cynocephalus variegatus</name>
    <dbReference type="NCBI Taxonomy" id="482537"/>
    <lineage>
        <taxon>Eukaryota</taxon>
        <taxon>Metazoa</taxon>
        <taxon>Chordata</taxon>
        <taxon>Craniata</taxon>
        <taxon>Vertebrata</taxon>
        <taxon>Euteleostomi</taxon>
        <taxon>Mammalia</taxon>
        <taxon>Eutheria</taxon>
        <taxon>Euarchontoglires</taxon>
        <taxon>Dermoptera</taxon>
        <taxon>Cynocephalidae</taxon>
        <taxon>Galeopterus</taxon>
    </lineage>
</organism>
<reference evidence="15" key="1">
    <citation type="submission" date="2025-08" db="UniProtKB">
        <authorList>
            <consortium name="RefSeq"/>
        </authorList>
    </citation>
    <scope>IDENTIFICATION</scope>
</reference>
<keyword evidence="14" id="KW-1185">Reference proteome</keyword>
<evidence type="ECO:0000256" key="1">
    <source>
        <dbReference type="ARBA" id="ARBA00004606"/>
    </source>
</evidence>
<dbReference type="PROSITE" id="PS50041">
    <property type="entry name" value="C_TYPE_LECTIN_2"/>
    <property type="match status" value="1"/>
</dbReference>
<sequence length="279" mass="32311">MSNEEVTYTSLRFLQSSSESQNRLRPDGTQRPGKTEDKVFSVPWHLIAITLGILCLLLLMTVAVLVMKIFQYKEKRQQEILGNGSQKYHIMQNDIYLKEQLLINKTLEYDILKNETLQQKKELESFSIGKKRCDRKKENLSKCLQNAVELCDQWSCCGVNCYYFTVEEKDWNGCKQTCQRYGSSLLTIDDEDEKAFIQPQTNKNNYWIGLSYDKGESKWKWIDVGTSGINLTIMSWHSGSGQCAFLTSTRIEMTDCSKIYNCICEKRIDCIFPASMHTD</sequence>
<evidence type="ECO:0000256" key="4">
    <source>
        <dbReference type="ARBA" id="ARBA00022889"/>
    </source>
</evidence>
<feature type="region of interest" description="Disordered" evidence="11">
    <location>
        <begin position="16"/>
        <end position="36"/>
    </location>
</feature>
<dbReference type="Pfam" id="PF00059">
    <property type="entry name" value="Lectin_C"/>
    <property type="match status" value="1"/>
</dbReference>
<proteinExistence type="predicted"/>
<dbReference type="InterPro" id="IPR013600">
    <property type="entry name" value="Ly49_N"/>
</dbReference>
<dbReference type="InterPro" id="IPR033992">
    <property type="entry name" value="NKR-like_CTLD"/>
</dbReference>
<dbReference type="InterPro" id="IPR052013">
    <property type="entry name" value="Mouse_KLRs"/>
</dbReference>
<dbReference type="InterPro" id="IPR016187">
    <property type="entry name" value="CTDL_fold"/>
</dbReference>
<keyword evidence="8" id="KW-1015">Disulfide bond</keyword>
<dbReference type="InterPro" id="IPR001304">
    <property type="entry name" value="C-type_lectin-like"/>
</dbReference>
<keyword evidence="2 12" id="KW-0812">Transmembrane</keyword>
<dbReference type="Gene3D" id="3.10.100.10">
    <property type="entry name" value="Mannose-Binding Protein A, subunit A"/>
    <property type="match status" value="1"/>
</dbReference>
<dbReference type="GeneID" id="103603401"/>
<dbReference type="Proteomes" id="UP000694923">
    <property type="component" value="Unplaced"/>
</dbReference>
<feature type="transmembrane region" description="Helical" evidence="12">
    <location>
        <begin position="44"/>
        <end position="67"/>
    </location>
</feature>
<dbReference type="PANTHER" id="PTHR46329:SF1">
    <property type="entry name" value="KILLER CELL LECTIN-LIKE RECEPTOR 2"/>
    <property type="match status" value="1"/>
</dbReference>